<feature type="compositionally biased region" description="Basic and acidic residues" evidence="1">
    <location>
        <begin position="134"/>
        <end position="153"/>
    </location>
</feature>
<dbReference type="AlphaFoldDB" id="A0A6J2JCN8"/>
<name>A0A6J2JCN8_BOMMA</name>
<evidence type="ECO:0000313" key="2">
    <source>
        <dbReference type="Proteomes" id="UP000504629"/>
    </source>
</evidence>
<protein>
    <submittedName>
        <fullName evidence="3">Glutamic acid-rich protein-like</fullName>
    </submittedName>
</protein>
<feature type="compositionally biased region" description="Acidic residues" evidence="1">
    <location>
        <begin position="154"/>
        <end position="170"/>
    </location>
</feature>
<evidence type="ECO:0000256" key="1">
    <source>
        <dbReference type="SAM" id="MobiDB-lite"/>
    </source>
</evidence>
<feature type="region of interest" description="Disordered" evidence="1">
    <location>
        <begin position="50"/>
        <end position="70"/>
    </location>
</feature>
<sequence length="249" mass="28685">MASNKRKIQILENRVIRLQLLTVIVTAVKKYFPLRKIERSWKQMCTENKAQATSKGLSSPRSSSVDRLSMYSSRGCSPSLKNLSASIDESEYHGLINLRNNNKMIEKKNKIERKDPKTRLTFAYSFEDSMSQELTERNEHDGFYDEERNKQEREEETENVEVEDVEEEREEETRNAEEEDEDTERGEETENTEEESGDTGDDESDVYSASEVVSDIDNDVLEEEGDAQDNSVNEWGAITDLTPELEVCT</sequence>
<feature type="compositionally biased region" description="Acidic residues" evidence="1">
    <location>
        <begin position="214"/>
        <end position="227"/>
    </location>
</feature>
<feature type="region of interest" description="Disordered" evidence="1">
    <location>
        <begin position="131"/>
        <end position="249"/>
    </location>
</feature>
<dbReference type="KEGG" id="bman:114240032"/>
<proteinExistence type="predicted"/>
<feature type="compositionally biased region" description="Low complexity" evidence="1">
    <location>
        <begin position="57"/>
        <end position="69"/>
    </location>
</feature>
<dbReference type="OrthoDB" id="7489895at2759"/>
<feature type="compositionally biased region" description="Acidic residues" evidence="1">
    <location>
        <begin position="177"/>
        <end position="205"/>
    </location>
</feature>
<keyword evidence="2" id="KW-1185">Reference proteome</keyword>
<dbReference type="RefSeq" id="XP_028026284.1">
    <property type="nucleotide sequence ID" value="XM_028170483.1"/>
</dbReference>
<evidence type="ECO:0000313" key="3">
    <source>
        <dbReference type="RefSeq" id="XP_028026284.1"/>
    </source>
</evidence>
<dbReference type="Proteomes" id="UP000504629">
    <property type="component" value="Unplaced"/>
</dbReference>
<accession>A0A6J2JCN8</accession>
<dbReference type="GeneID" id="114240032"/>
<reference evidence="3" key="1">
    <citation type="submission" date="2025-08" db="UniProtKB">
        <authorList>
            <consortium name="RefSeq"/>
        </authorList>
    </citation>
    <scope>IDENTIFICATION</scope>
    <source>
        <tissue evidence="3">Silk gland</tissue>
    </source>
</reference>
<gene>
    <name evidence="3" type="primary">LOC114240032</name>
</gene>
<organism evidence="2 3">
    <name type="scientific">Bombyx mandarina</name>
    <name type="common">Wild silk moth</name>
    <name type="synonym">Wild silkworm</name>
    <dbReference type="NCBI Taxonomy" id="7092"/>
    <lineage>
        <taxon>Eukaryota</taxon>
        <taxon>Metazoa</taxon>
        <taxon>Ecdysozoa</taxon>
        <taxon>Arthropoda</taxon>
        <taxon>Hexapoda</taxon>
        <taxon>Insecta</taxon>
        <taxon>Pterygota</taxon>
        <taxon>Neoptera</taxon>
        <taxon>Endopterygota</taxon>
        <taxon>Lepidoptera</taxon>
        <taxon>Glossata</taxon>
        <taxon>Ditrysia</taxon>
        <taxon>Bombycoidea</taxon>
        <taxon>Bombycidae</taxon>
        <taxon>Bombycinae</taxon>
        <taxon>Bombyx</taxon>
    </lineage>
</organism>